<dbReference type="PANTHER" id="PTHR11226:SF0">
    <property type="entry name" value="UDP-GLUCOSE:GLYCOPROTEIN GLUCOSYLTRANSFERASE"/>
    <property type="match status" value="1"/>
</dbReference>
<dbReference type="GO" id="GO:0051082">
    <property type="term" value="F:unfolded protein binding"/>
    <property type="evidence" value="ECO:0007669"/>
    <property type="project" value="TreeGrafter"/>
</dbReference>
<organism evidence="1 2">
    <name type="scientific">Iris pallida</name>
    <name type="common">Sweet iris</name>
    <dbReference type="NCBI Taxonomy" id="29817"/>
    <lineage>
        <taxon>Eukaryota</taxon>
        <taxon>Viridiplantae</taxon>
        <taxon>Streptophyta</taxon>
        <taxon>Embryophyta</taxon>
        <taxon>Tracheophyta</taxon>
        <taxon>Spermatophyta</taxon>
        <taxon>Magnoliopsida</taxon>
        <taxon>Liliopsida</taxon>
        <taxon>Asparagales</taxon>
        <taxon>Iridaceae</taxon>
        <taxon>Iridoideae</taxon>
        <taxon>Irideae</taxon>
        <taxon>Iris</taxon>
    </lineage>
</organism>
<dbReference type="GO" id="GO:0003980">
    <property type="term" value="F:UDP-glucose:glycoprotein glucosyltransferase activity"/>
    <property type="evidence" value="ECO:0007669"/>
    <property type="project" value="InterPro"/>
</dbReference>
<dbReference type="GO" id="GO:0005783">
    <property type="term" value="C:endoplasmic reticulum"/>
    <property type="evidence" value="ECO:0007669"/>
    <property type="project" value="TreeGrafter"/>
</dbReference>
<gene>
    <name evidence="1" type="ORF">M6B38_376550</name>
</gene>
<dbReference type="AlphaFoldDB" id="A0AAX6GA34"/>
<dbReference type="PANTHER" id="PTHR11226">
    <property type="entry name" value="UDP-GLUCOSE GLYCOPROTEIN:GLUCOSYLTRANSFERASE"/>
    <property type="match status" value="1"/>
</dbReference>
<sequence>MDDFSVVDHSVNGPKAFFSNMPLSKTLTTNLDVPEPWLVEPTIAIHDLDNVLLENLGDVSTLQAVFELEALLLTGNEDQWTLKENRETFSRILQANKDRL</sequence>
<dbReference type="EMBL" id="JANAVB010021600">
    <property type="protein sequence ID" value="KAJ6825519.1"/>
    <property type="molecule type" value="Genomic_DNA"/>
</dbReference>
<evidence type="ECO:0000313" key="2">
    <source>
        <dbReference type="Proteomes" id="UP001140949"/>
    </source>
</evidence>
<dbReference type="InterPro" id="IPR009448">
    <property type="entry name" value="UDP-g_GGtrans"/>
</dbReference>
<evidence type="ECO:0000313" key="1">
    <source>
        <dbReference type="EMBL" id="KAJ6825519.1"/>
    </source>
</evidence>
<reference evidence="1" key="1">
    <citation type="journal article" date="2023" name="GigaByte">
        <title>Genome assembly of the bearded iris, Iris pallida Lam.</title>
        <authorList>
            <person name="Bruccoleri R.E."/>
            <person name="Oakeley E.J."/>
            <person name="Faust A.M.E."/>
            <person name="Altorfer M."/>
            <person name="Dessus-Babus S."/>
            <person name="Burckhardt D."/>
            <person name="Oertli M."/>
            <person name="Naumann U."/>
            <person name="Petersen F."/>
            <person name="Wong J."/>
        </authorList>
    </citation>
    <scope>NUCLEOTIDE SEQUENCE</scope>
    <source>
        <strain evidence="1">GSM-AAB239-AS_SAM_17_03QT</strain>
    </source>
</reference>
<keyword evidence="2" id="KW-1185">Reference proteome</keyword>
<dbReference type="GO" id="GO:0036503">
    <property type="term" value="P:ERAD pathway"/>
    <property type="evidence" value="ECO:0007669"/>
    <property type="project" value="TreeGrafter"/>
</dbReference>
<dbReference type="GO" id="GO:0018279">
    <property type="term" value="P:protein N-linked glycosylation via asparagine"/>
    <property type="evidence" value="ECO:0007669"/>
    <property type="project" value="TreeGrafter"/>
</dbReference>
<reference evidence="1" key="2">
    <citation type="submission" date="2023-04" db="EMBL/GenBank/DDBJ databases">
        <authorList>
            <person name="Bruccoleri R.E."/>
            <person name="Oakeley E.J."/>
            <person name="Faust A.-M."/>
            <person name="Dessus-Babus S."/>
            <person name="Altorfer M."/>
            <person name="Burckhardt D."/>
            <person name="Oertli M."/>
            <person name="Naumann U."/>
            <person name="Petersen F."/>
            <person name="Wong J."/>
        </authorList>
    </citation>
    <scope>NUCLEOTIDE SEQUENCE</scope>
    <source>
        <strain evidence="1">GSM-AAB239-AS_SAM_17_03QT</strain>
        <tissue evidence="1">Leaf</tissue>
    </source>
</reference>
<accession>A0AAX6GA34</accession>
<name>A0AAX6GA34_IRIPA</name>
<protein>
    <submittedName>
        <fullName evidence="1">UDP-glucose:glycoprotein glucosyltransferase</fullName>
    </submittedName>
</protein>
<proteinExistence type="predicted"/>
<comment type="caution">
    <text evidence="1">The sequence shown here is derived from an EMBL/GenBank/DDBJ whole genome shotgun (WGS) entry which is preliminary data.</text>
</comment>
<dbReference type="Proteomes" id="UP001140949">
    <property type="component" value="Unassembled WGS sequence"/>
</dbReference>